<evidence type="ECO:0000256" key="1">
    <source>
        <dbReference type="SAM" id="MobiDB-lite"/>
    </source>
</evidence>
<accession>A0A292Q0F0</accession>
<dbReference type="Proteomes" id="UP001412239">
    <property type="component" value="Unassembled WGS sequence"/>
</dbReference>
<evidence type="ECO:0000313" key="2">
    <source>
        <dbReference type="EMBL" id="CUS13289.1"/>
    </source>
</evidence>
<gene>
    <name evidence="2" type="ORF">GSTUAT00002528001</name>
</gene>
<organism evidence="2 3">
    <name type="scientific">Tuber aestivum</name>
    <name type="common">summer truffle</name>
    <dbReference type="NCBI Taxonomy" id="59557"/>
    <lineage>
        <taxon>Eukaryota</taxon>
        <taxon>Fungi</taxon>
        <taxon>Dikarya</taxon>
        <taxon>Ascomycota</taxon>
        <taxon>Pezizomycotina</taxon>
        <taxon>Pezizomycetes</taxon>
        <taxon>Pezizales</taxon>
        <taxon>Tuberaceae</taxon>
        <taxon>Tuber</taxon>
    </lineage>
</organism>
<feature type="compositionally biased region" description="Acidic residues" evidence="1">
    <location>
        <begin position="1"/>
        <end position="17"/>
    </location>
</feature>
<keyword evidence="3" id="KW-1185">Reference proteome</keyword>
<feature type="region of interest" description="Disordered" evidence="1">
    <location>
        <begin position="1"/>
        <end position="23"/>
    </location>
</feature>
<reference evidence="2" key="1">
    <citation type="submission" date="2015-10" db="EMBL/GenBank/DDBJ databases">
        <authorList>
            <person name="Regsiter A."/>
            <person name="william w."/>
        </authorList>
    </citation>
    <scope>NUCLEOTIDE SEQUENCE</scope>
    <source>
        <strain evidence="2">Montdore</strain>
    </source>
</reference>
<proteinExistence type="predicted"/>
<evidence type="ECO:0000313" key="3">
    <source>
        <dbReference type="Proteomes" id="UP001412239"/>
    </source>
</evidence>
<name>A0A292Q0F0_9PEZI</name>
<dbReference type="EMBL" id="LN890974">
    <property type="protein sequence ID" value="CUS13289.1"/>
    <property type="molecule type" value="Genomic_DNA"/>
</dbReference>
<sequence length="275" mass="31387">MSDEEDPESMDEEDLESMDEKDPMCDAILVTQSMFGGDDYMKMQAKVTFEEELKKEQLEVEHVRGEVYVGNRRGLDLAGMKAKLSAHESKICFLEACVQDLKTNAEDLKNNVKALTGRVSVLSIAAKEYKWVRQRSLSTFKRDHLPDTMEQSDYDIIRTVNQIVHEGDVVVDAFLYEEGGRRDTHTFEELYGLHPAIVRTIEHPETLNILNLHAQVRAHKHKTGTEEFFQKFAAFIQAFSESSMNPNYLTSEPRNATCIAYWALHNCPKYKDGGG</sequence>
<dbReference type="AlphaFoldDB" id="A0A292Q0F0"/>
<protein>
    <submittedName>
        <fullName evidence="2">Uncharacterized protein</fullName>
    </submittedName>
</protein>